<name>A9HC94_GLUDA</name>
<sequence>MACPYSMDLRERVVRAVETDGLSCHEAAKRYGVAPITAIRWMQNFRRTGSVSSGQMGGHKPKRLKGCASRVADRALQCGGFYVAGLGRRTCRARP</sequence>
<evidence type="ECO:0000313" key="1">
    <source>
        <dbReference type="EMBL" id="CAP54916.1"/>
    </source>
</evidence>
<dbReference type="InterPro" id="IPR036388">
    <property type="entry name" value="WH-like_DNA-bd_sf"/>
</dbReference>
<keyword evidence="2" id="KW-1185">Reference proteome</keyword>
<dbReference type="EMBL" id="AM889285">
    <property type="protein sequence ID" value="CAP54916.1"/>
    <property type="molecule type" value="Genomic_DNA"/>
</dbReference>
<proteinExistence type="predicted"/>
<dbReference type="AlphaFoldDB" id="A9HC94"/>
<dbReference type="Proteomes" id="UP000001176">
    <property type="component" value="Chromosome"/>
</dbReference>
<gene>
    <name evidence="1" type="ordered locus">GDI0973</name>
</gene>
<dbReference type="Gene3D" id="1.10.10.10">
    <property type="entry name" value="Winged helix-like DNA-binding domain superfamily/Winged helix DNA-binding domain"/>
    <property type="match status" value="1"/>
</dbReference>
<dbReference type="Pfam" id="PF13384">
    <property type="entry name" value="HTH_23"/>
    <property type="match status" value="1"/>
</dbReference>
<dbReference type="InterPro" id="IPR009057">
    <property type="entry name" value="Homeodomain-like_sf"/>
</dbReference>
<organism evidence="1 2">
    <name type="scientific">Gluconacetobacter diazotrophicus (strain ATCC 49037 / DSM 5601 / CCUG 37298 / CIP 103539 / LMG 7603 / PAl5)</name>
    <dbReference type="NCBI Taxonomy" id="272568"/>
    <lineage>
        <taxon>Bacteria</taxon>
        <taxon>Pseudomonadati</taxon>
        <taxon>Pseudomonadota</taxon>
        <taxon>Alphaproteobacteria</taxon>
        <taxon>Acetobacterales</taxon>
        <taxon>Acetobacteraceae</taxon>
        <taxon>Gluconacetobacter</taxon>
    </lineage>
</organism>
<protein>
    <submittedName>
        <fullName evidence="1">Putative transposase</fullName>
    </submittedName>
</protein>
<reference evidence="1 2" key="1">
    <citation type="journal article" date="2009" name="BMC Genomics">
        <title>Complete genome sequence of the sugarcane nitrogen-fixing endophyte Gluconacetobacter diazotrophicus Pal5.</title>
        <authorList>
            <person name="Bertalan M."/>
            <person name="Albano R."/>
            <person name="Padua V."/>
            <person name="Rouws L."/>
            <person name="Rojas C."/>
            <person name="Hemerly A."/>
            <person name="Teixeira K."/>
            <person name="Schwab S."/>
            <person name="Araujo J."/>
            <person name="Oliveira A."/>
            <person name="Franca L."/>
            <person name="Magalhaes V."/>
            <person name="Alqueres S."/>
            <person name="Cardoso A."/>
            <person name="Almeida W."/>
            <person name="Loureiro M.M."/>
            <person name="Nogueira E."/>
            <person name="Cidade D."/>
            <person name="Oliveira D."/>
            <person name="Simao T."/>
            <person name="Macedo J."/>
            <person name="Valadao A."/>
            <person name="Dreschsel M."/>
            <person name="Freitas F."/>
            <person name="Vidal M."/>
            <person name="Guedes H."/>
            <person name="Rodrigues E."/>
            <person name="Meneses C."/>
            <person name="Brioso P."/>
            <person name="Pozzer L."/>
            <person name="Figueiredo D."/>
            <person name="Montano H."/>
            <person name="Junior J."/>
            <person name="Filho G."/>
            <person name="Flores V."/>
            <person name="Ferreira B."/>
            <person name="Branco A."/>
            <person name="Gonzalez P."/>
            <person name="Guillobel H."/>
            <person name="Lemos M."/>
            <person name="Seibel L."/>
            <person name="Macedo J."/>
            <person name="Alves-Ferreira M."/>
            <person name="Sachetto-Martins G."/>
            <person name="Coelho A."/>
            <person name="Santos E."/>
            <person name="Amaral G."/>
            <person name="Neves A."/>
            <person name="Pacheco A.B."/>
            <person name="Carvalho D."/>
            <person name="Lery L."/>
            <person name="Bisch P."/>
            <person name="Rossle S.C."/>
            <person name="Urmenyi T."/>
            <person name="Kruger W.V."/>
            <person name="Martins O."/>
            <person name="Baldani J.I."/>
            <person name="Ferreira P.C."/>
        </authorList>
    </citation>
    <scope>NUCLEOTIDE SEQUENCE [LARGE SCALE GENOMIC DNA]</scope>
    <source>
        <strain evidence="2">ATCC 49037 / DSM 5601 / CCUG 37298 / CIP 103539 / LMG 7603 / PAl5</strain>
    </source>
</reference>
<dbReference type="SUPFAM" id="SSF46689">
    <property type="entry name" value="Homeodomain-like"/>
    <property type="match status" value="1"/>
</dbReference>
<evidence type="ECO:0000313" key="2">
    <source>
        <dbReference type="Proteomes" id="UP000001176"/>
    </source>
</evidence>
<accession>A9HC94</accession>
<dbReference type="KEGG" id="gdi:GDI0973"/>